<proteinExistence type="predicted"/>
<feature type="transmembrane region" description="Helical" evidence="1">
    <location>
        <begin position="208"/>
        <end position="225"/>
    </location>
</feature>
<dbReference type="PANTHER" id="PTHR23028">
    <property type="entry name" value="ACETYLTRANSFERASE"/>
    <property type="match status" value="1"/>
</dbReference>
<name>A0AAU8FUH1_9BACT</name>
<feature type="transmembrane region" description="Helical" evidence="1">
    <location>
        <begin position="126"/>
        <end position="144"/>
    </location>
</feature>
<evidence type="ECO:0000313" key="3">
    <source>
        <dbReference type="EMBL" id="XCH27116.1"/>
    </source>
</evidence>
<reference evidence="3" key="1">
    <citation type="submission" date="2024-06" db="EMBL/GenBank/DDBJ databases">
        <title>Sequencing and assembly of the genome of Dyadobacter sp. strain 676, a symbiont of Cyamopsis tetragonoloba.</title>
        <authorList>
            <person name="Guro P."/>
            <person name="Sazanova A."/>
            <person name="Kuznetsova I."/>
            <person name="Belimov A."/>
            <person name="Safronova V."/>
        </authorList>
    </citation>
    <scope>NUCLEOTIDE SEQUENCE</scope>
    <source>
        <strain evidence="3">676</strain>
    </source>
</reference>
<keyword evidence="1" id="KW-0812">Transmembrane</keyword>
<keyword evidence="1" id="KW-1133">Transmembrane helix</keyword>
<feature type="transmembrane region" description="Helical" evidence="1">
    <location>
        <begin position="12"/>
        <end position="28"/>
    </location>
</feature>
<feature type="transmembrane region" description="Helical" evidence="1">
    <location>
        <begin position="231"/>
        <end position="255"/>
    </location>
</feature>
<dbReference type="GO" id="GO:0000271">
    <property type="term" value="P:polysaccharide biosynthetic process"/>
    <property type="evidence" value="ECO:0007669"/>
    <property type="project" value="TreeGrafter"/>
</dbReference>
<feature type="transmembrane region" description="Helical" evidence="1">
    <location>
        <begin position="300"/>
        <end position="322"/>
    </location>
</feature>
<keyword evidence="1" id="KW-0472">Membrane</keyword>
<evidence type="ECO:0000256" key="1">
    <source>
        <dbReference type="SAM" id="Phobius"/>
    </source>
</evidence>
<keyword evidence="3" id="KW-0808">Transferase</keyword>
<dbReference type="EMBL" id="CP159289">
    <property type="protein sequence ID" value="XCH27116.1"/>
    <property type="molecule type" value="Genomic_DNA"/>
</dbReference>
<dbReference type="InterPro" id="IPR002656">
    <property type="entry name" value="Acyl_transf_3_dom"/>
</dbReference>
<dbReference type="PANTHER" id="PTHR23028:SF131">
    <property type="entry name" value="BLR2367 PROTEIN"/>
    <property type="match status" value="1"/>
</dbReference>
<keyword evidence="3" id="KW-0012">Acyltransferase</keyword>
<evidence type="ECO:0000259" key="2">
    <source>
        <dbReference type="Pfam" id="PF01757"/>
    </source>
</evidence>
<feature type="domain" description="Acyltransferase 3" evidence="2">
    <location>
        <begin position="9"/>
        <end position="314"/>
    </location>
</feature>
<protein>
    <submittedName>
        <fullName evidence="3">Acyltransferase</fullName>
        <ecNumber evidence="3">2.3.-.-</ecNumber>
    </submittedName>
</protein>
<dbReference type="InterPro" id="IPR050879">
    <property type="entry name" value="Acyltransferase_3"/>
</dbReference>
<dbReference type="Pfam" id="PF01757">
    <property type="entry name" value="Acyl_transf_3"/>
    <property type="match status" value="1"/>
</dbReference>
<dbReference type="RefSeq" id="WP_353722377.1">
    <property type="nucleotide sequence ID" value="NZ_CP159289.1"/>
</dbReference>
<accession>A0AAU8FUH1</accession>
<organism evidence="3">
    <name type="scientific">Dyadobacter sp. 676</name>
    <dbReference type="NCBI Taxonomy" id="3088362"/>
    <lineage>
        <taxon>Bacteria</taxon>
        <taxon>Pseudomonadati</taxon>
        <taxon>Bacteroidota</taxon>
        <taxon>Cytophagia</taxon>
        <taxon>Cytophagales</taxon>
        <taxon>Spirosomataceae</taxon>
        <taxon>Dyadobacter</taxon>
    </lineage>
</organism>
<dbReference type="AlphaFoldDB" id="A0AAU8FUH1"/>
<feature type="transmembrane region" description="Helical" evidence="1">
    <location>
        <begin position="48"/>
        <end position="66"/>
    </location>
</feature>
<feature type="transmembrane region" description="Helical" evidence="1">
    <location>
        <begin position="267"/>
        <end position="284"/>
    </location>
</feature>
<dbReference type="EC" id="2.3.-.-" evidence="3"/>
<gene>
    <name evidence="3" type="ORF">ABV298_12215</name>
</gene>
<sequence>MDRKHRLLELDALRGIAAIAVVLFHFTMNENREHFGWQFRFGVTGVDLFFMISGFVIYMTAGHIRHWMDFIVFRFARLYPAFWCCLFITSIFMAWYEPSHVDLKQIAANLTMAPAFFNQEDIDGSYWTLLVELLFYGWILLMLIAGKLSEITRIACFTLVAVLLFHMFAPQYPALYDFAGHKLQLINHFPLFFSGILFFQLKNGGNRFRILALLLFTLISSFYLHDKGGRAMYVVNFAEHCTLITLFHILFALLITGKLRFLAAKPLLYLGKISYCLYLIHQYVGTHLITSFTKGMGMNIHAALVVTIVIIIGLASLVTFFIEIPANAGIRNWYSASRNVLAAGEKAKRPFI</sequence>
<dbReference type="GO" id="GO:0016020">
    <property type="term" value="C:membrane"/>
    <property type="evidence" value="ECO:0007669"/>
    <property type="project" value="TreeGrafter"/>
</dbReference>
<dbReference type="GO" id="GO:0016747">
    <property type="term" value="F:acyltransferase activity, transferring groups other than amino-acyl groups"/>
    <property type="evidence" value="ECO:0007669"/>
    <property type="project" value="InterPro"/>
</dbReference>
<feature type="transmembrane region" description="Helical" evidence="1">
    <location>
        <begin position="78"/>
        <end position="96"/>
    </location>
</feature>
<feature type="transmembrane region" description="Helical" evidence="1">
    <location>
        <begin position="151"/>
        <end position="169"/>
    </location>
</feature>
<feature type="transmembrane region" description="Helical" evidence="1">
    <location>
        <begin position="181"/>
        <end position="201"/>
    </location>
</feature>